<dbReference type="GO" id="GO:0032153">
    <property type="term" value="C:cell division site"/>
    <property type="evidence" value="ECO:0007669"/>
    <property type="project" value="TreeGrafter"/>
</dbReference>
<dbReference type="GO" id="GO:0035838">
    <property type="term" value="C:growing cell tip"/>
    <property type="evidence" value="ECO:0007669"/>
    <property type="project" value="TreeGrafter"/>
</dbReference>
<dbReference type="Pfam" id="PF06687">
    <property type="entry name" value="SUR7"/>
    <property type="match status" value="1"/>
</dbReference>
<protein>
    <recommendedName>
        <fullName evidence="4">Pali-domain-containing protein</fullName>
    </recommendedName>
</protein>
<feature type="transmembrane region" description="Helical" evidence="1">
    <location>
        <begin position="141"/>
        <end position="163"/>
    </location>
</feature>
<evidence type="ECO:0000313" key="2">
    <source>
        <dbReference type="EMBL" id="QPH05176.1"/>
    </source>
</evidence>
<dbReference type="InterPro" id="IPR009571">
    <property type="entry name" value="SUR7/Rim9-like_fungi"/>
</dbReference>
<proteinExistence type="predicted"/>
<dbReference type="InterPro" id="IPR051380">
    <property type="entry name" value="pH-response_reg_palI/RIM9"/>
</dbReference>
<keyword evidence="1" id="KW-0472">Membrane</keyword>
<evidence type="ECO:0008006" key="4">
    <source>
        <dbReference type="Google" id="ProtNLM"/>
    </source>
</evidence>
<accession>A0A7S9KUK5</accession>
<keyword evidence="1" id="KW-0812">Transmembrane</keyword>
<dbReference type="Proteomes" id="UP000594364">
    <property type="component" value="Chromosome 4"/>
</dbReference>
<keyword evidence="1" id="KW-1133">Transmembrane helix</keyword>
<dbReference type="PANTHER" id="PTHR28013:SF7">
    <property type="entry name" value="PALI-DOMAIN-CONTAINING PROTEIN"/>
    <property type="match status" value="1"/>
</dbReference>
<dbReference type="OrthoDB" id="2354757at2759"/>
<feature type="transmembrane region" description="Helical" evidence="1">
    <location>
        <begin position="12"/>
        <end position="32"/>
    </location>
</feature>
<evidence type="ECO:0000313" key="3">
    <source>
        <dbReference type="Proteomes" id="UP000594364"/>
    </source>
</evidence>
<dbReference type="EMBL" id="CP031388">
    <property type="protein sequence ID" value="QPH05176.1"/>
    <property type="molecule type" value="Genomic_DNA"/>
</dbReference>
<name>A0A7S9KUK5_EPIFF</name>
<keyword evidence="3" id="KW-1185">Reference proteome</keyword>
<sequence>MGLGKFLHHIGTFFLFVAFVLLIVVTITSPVVNGISMMHVDLGSNAAAAQEVTFGTFGYCVRGIGPRSRGDSDDCTRSKIGYDPAGLMSTLDGTQFGSASASTAKGLTRVMILHPVALGLCFIAFLLCISTGIVGSFLASIVSFISFIVTLVVMITDFIAFGIIKKDVNDFGVSRAKWGSGIWLVLVAAIFTLIGASVVFVTCCCARKKEDSERHKESWDEAAPATGRRRRFW</sequence>
<reference evidence="2 3" key="1">
    <citation type="journal article" date="2018" name="PLoS Genet.">
        <title>Repeat elements organise 3D genome structure and mediate transcription in the filamentous fungus Epichloe festucae.</title>
        <authorList>
            <person name="Winter D.J."/>
            <person name="Ganley A.R.D."/>
            <person name="Young C.A."/>
            <person name="Liachko I."/>
            <person name="Schardl C.L."/>
            <person name="Dupont P.Y."/>
            <person name="Berry D."/>
            <person name="Ram A."/>
            <person name="Scott B."/>
            <person name="Cox M.P."/>
        </authorList>
    </citation>
    <scope>NUCLEOTIDE SEQUENCE [LARGE SCALE GENOMIC DNA]</scope>
    <source>
        <strain evidence="2 3">Fl1</strain>
    </source>
</reference>
<dbReference type="AlphaFoldDB" id="A0A7S9KUK5"/>
<feature type="transmembrane region" description="Helical" evidence="1">
    <location>
        <begin position="112"/>
        <end position="134"/>
    </location>
</feature>
<dbReference type="GO" id="GO:0005886">
    <property type="term" value="C:plasma membrane"/>
    <property type="evidence" value="ECO:0007669"/>
    <property type="project" value="InterPro"/>
</dbReference>
<evidence type="ECO:0000256" key="1">
    <source>
        <dbReference type="SAM" id="Phobius"/>
    </source>
</evidence>
<gene>
    <name evidence="2" type="ORF">C2857_002790</name>
</gene>
<organism evidence="2 3">
    <name type="scientific">Epichloe festucae (strain Fl1)</name>
    <dbReference type="NCBI Taxonomy" id="877507"/>
    <lineage>
        <taxon>Eukaryota</taxon>
        <taxon>Fungi</taxon>
        <taxon>Dikarya</taxon>
        <taxon>Ascomycota</taxon>
        <taxon>Pezizomycotina</taxon>
        <taxon>Sordariomycetes</taxon>
        <taxon>Hypocreomycetidae</taxon>
        <taxon>Hypocreales</taxon>
        <taxon>Clavicipitaceae</taxon>
        <taxon>Epichloe</taxon>
    </lineage>
</organism>
<dbReference type="PANTHER" id="PTHR28013">
    <property type="entry name" value="PROTEIN DCV1-RELATED"/>
    <property type="match status" value="1"/>
</dbReference>
<feature type="transmembrane region" description="Helical" evidence="1">
    <location>
        <begin position="183"/>
        <end position="206"/>
    </location>
</feature>